<name>A0ABU8BFF5_9BRAD</name>
<evidence type="ECO:0000256" key="1">
    <source>
        <dbReference type="ARBA" id="ARBA00022676"/>
    </source>
</evidence>
<dbReference type="GO" id="GO:0047244">
    <property type="term" value="F:N-acetylglucosaminyldiphosphoundecaprenol N-acetyl-beta-D-mannosaminyltransferase activity"/>
    <property type="evidence" value="ECO:0007669"/>
    <property type="project" value="UniProtKB-EC"/>
</dbReference>
<evidence type="ECO:0000256" key="3">
    <source>
        <dbReference type="SAM" id="MobiDB-lite"/>
    </source>
</evidence>
<evidence type="ECO:0000256" key="2">
    <source>
        <dbReference type="ARBA" id="ARBA00022679"/>
    </source>
</evidence>
<evidence type="ECO:0000313" key="5">
    <source>
        <dbReference type="EMBL" id="MEH2557268.1"/>
    </source>
</evidence>
<dbReference type="InterPro" id="IPR036513">
    <property type="entry name" value="STAS_dom_sf"/>
</dbReference>
<organism evidence="5 6">
    <name type="scientific">Bradyrhizobium algeriense</name>
    <dbReference type="NCBI Taxonomy" id="634784"/>
    <lineage>
        <taxon>Bacteria</taxon>
        <taxon>Pseudomonadati</taxon>
        <taxon>Pseudomonadota</taxon>
        <taxon>Alphaproteobacteria</taxon>
        <taxon>Hyphomicrobiales</taxon>
        <taxon>Nitrobacteraceae</taxon>
        <taxon>Bradyrhizobium</taxon>
    </lineage>
</organism>
<evidence type="ECO:0000313" key="6">
    <source>
        <dbReference type="Proteomes" id="UP001364224"/>
    </source>
</evidence>
<dbReference type="InterPro" id="IPR004629">
    <property type="entry name" value="WecG_TagA_CpsF"/>
</dbReference>
<reference evidence="5 6" key="1">
    <citation type="submission" date="2024-02" db="EMBL/GenBank/DDBJ databases">
        <title>Adaptive strategies in a cosmopolitan and abundant soil bacterium.</title>
        <authorList>
            <person name="Carini P."/>
        </authorList>
    </citation>
    <scope>NUCLEOTIDE SEQUENCE [LARGE SCALE GENOMIC DNA]</scope>
    <source>
        <strain evidence="5 6">AZCC 1608</strain>
    </source>
</reference>
<dbReference type="Proteomes" id="UP001364224">
    <property type="component" value="Unassembled WGS sequence"/>
</dbReference>
<dbReference type="EC" id="2.4.1.187" evidence="5"/>
<dbReference type="InterPro" id="IPR002645">
    <property type="entry name" value="STAS_dom"/>
</dbReference>
<dbReference type="CDD" id="cd07043">
    <property type="entry name" value="STAS_anti-anti-sigma_factors"/>
    <property type="match status" value="1"/>
</dbReference>
<dbReference type="CDD" id="cd06533">
    <property type="entry name" value="Glyco_transf_WecG_TagA"/>
    <property type="match status" value="1"/>
</dbReference>
<proteinExistence type="predicted"/>
<keyword evidence="6" id="KW-1185">Reference proteome</keyword>
<dbReference type="SUPFAM" id="SSF52091">
    <property type="entry name" value="SpoIIaa-like"/>
    <property type="match status" value="1"/>
</dbReference>
<protein>
    <submittedName>
        <fullName evidence="5">N-acetylglucosaminyldiphosphoundecaprenol N-acetyl-beta-D-mannosaminyltransferase</fullName>
        <ecNumber evidence="5">2.4.1.187</ecNumber>
    </submittedName>
</protein>
<dbReference type="Pfam" id="PF03808">
    <property type="entry name" value="Glyco_tran_WecG"/>
    <property type="match status" value="1"/>
</dbReference>
<feature type="domain" description="STAS" evidence="4">
    <location>
        <begin position="291"/>
        <end position="388"/>
    </location>
</feature>
<dbReference type="Pfam" id="PF13466">
    <property type="entry name" value="STAS_2"/>
    <property type="match status" value="1"/>
</dbReference>
<dbReference type="PANTHER" id="PTHR34136">
    <property type="match status" value="1"/>
</dbReference>
<dbReference type="Gene3D" id="3.30.750.24">
    <property type="entry name" value="STAS domain"/>
    <property type="match status" value="1"/>
</dbReference>
<keyword evidence="2 5" id="KW-0808">Transferase</keyword>
<dbReference type="PROSITE" id="PS50801">
    <property type="entry name" value="STAS"/>
    <property type="match status" value="1"/>
</dbReference>
<evidence type="ECO:0000259" key="4">
    <source>
        <dbReference type="PROSITE" id="PS50801"/>
    </source>
</evidence>
<dbReference type="EMBL" id="JAZHRV010000001">
    <property type="protein sequence ID" value="MEH2557268.1"/>
    <property type="molecule type" value="Genomic_DNA"/>
</dbReference>
<gene>
    <name evidence="5" type="ORF">V1286_004797</name>
</gene>
<feature type="region of interest" description="Disordered" evidence="3">
    <location>
        <begin position="1"/>
        <end position="28"/>
    </location>
</feature>
<comment type="caution">
    <text evidence="5">The sequence shown here is derived from an EMBL/GenBank/DDBJ whole genome shotgun (WGS) entry which is preliminary data.</text>
</comment>
<dbReference type="RefSeq" id="WP_334483243.1">
    <property type="nucleotide sequence ID" value="NZ_JAZHRV010000001.1"/>
</dbReference>
<dbReference type="InterPro" id="IPR058548">
    <property type="entry name" value="MlaB-like_STAS"/>
</dbReference>
<dbReference type="NCBIfam" id="TIGR00696">
    <property type="entry name" value="wecG_tagA_cpsF"/>
    <property type="match status" value="1"/>
</dbReference>
<keyword evidence="1 5" id="KW-0328">Glycosyltransferase</keyword>
<accession>A0ABU8BFF5</accession>
<dbReference type="PANTHER" id="PTHR34136:SF1">
    <property type="entry name" value="UDP-N-ACETYL-D-MANNOSAMINURONIC ACID TRANSFERASE"/>
    <property type="match status" value="1"/>
</dbReference>
<sequence>MLKVLRVSDGGSAPGENVEESLRERGSSDDLDRDVYGLLGLPIDAINFANLLRSMDAAKDASAPFLVSTPNVNFLVKSQTNVDFRESILASDLCLADGMPLIWIAKLLRVPVHERVAGADLFVKLKSTVRAGRPLKIFLLGGAEGAAERVRTKLNSEKCGLECVGALNPGFGTVEQTSSQGIIDAINASGADLLALFFGAEKAQQWLIYNHHRLLPPIRAQFGATINFEAGTVKRAPQLLRSTGFEWLWRIKEEPYLWRRYWNDGKALLRLLVTCVLPLAITARRANANFLTIEAAADPSSVTLRLSGSATVDHIDQAIDQFRAALATSKQIIVDLAHTDGIDPRFFGLLLMVRKCLASRGKKLVFAGMSPEVRRMFSLNRFDYLLSP</sequence>